<feature type="signal peptide" evidence="1">
    <location>
        <begin position="1"/>
        <end position="22"/>
    </location>
</feature>
<dbReference type="PIRSF" id="PIRSF002741">
    <property type="entry name" value="MppA"/>
    <property type="match status" value="1"/>
</dbReference>
<dbReference type="Gene3D" id="3.40.190.10">
    <property type="entry name" value="Periplasmic binding protein-like II"/>
    <property type="match status" value="1"/>
</dbReference>
<dbReference type="EMBL" id="BAAAYV010000006">
    <property type="protein sequence ID" value="GAA3655292.1"/>
    <property type="molecule type" value="Genomic_DNA"/>
</dbReference>
<dbReference type="Pfam" id="PF00496">
    <property type="entry name" value="SBP_bac_5"/>
    <property type="match status" value="1"/>
</dbReference>
<keyword evidence="1" id="KW-0732">Signal</keyword>
<evidence type="ECO:0000313" key="3">
    <source>
        <dbReference type="EMBL" id="GAA3655292.1"/>
    </source>
</evidence>
<comment type="caution">
    <text evidence="3">The sequence shown here is derived from an EMBL/GenBank/DDBJ whole genome shotgun (WGS) entry which is preliminary data.</text>
</comment>
<dbReference type="SUPFAM" id="SSF53850">
    <property type="entry name" value="Periplasmic binding protein-like II"/>
    <property type="match status" value="1"/>
</dbReference>
<reference evidence="4" key="1">
    <citation type="journal article" date="2019" name="Int. J. Syst. Evol. Microbiol.">
        <title>The Global Catalogue of Microorganisms (GCM) 10K type strain sequencing project: providing services to taxonomists for standard genome sequencing and annotation.</title>
        <authorList>
            <consortium name="The Broad Institute Genomics Platform"/>
            <consortium name="The Broad Institute Genome Sequencing Center for Infectious Disease"/>
            <person name="Wu L."/>
            <person name="Ma J."/>
        </authorList>
    </citation>
    <scope>NUCLEOTIDE SEQUENCE [LARGE SCALE GENOMIC DNA]</scope>
    <source>
        <strain evidence="4">JCM 16546</strain>
    </source>
</reference>
<evidence type="ECO:0000313" key="4">
    <source>
        <dbReference type="Proteomes" id="UP001410795"/>
    </source>
</evidence>
<dbReference type="InterPro" id="IPR039424">
    <property type="entry name" value="SBP_5"/>
</dbReference>
<evidence type="ECO:0000256" key="1">
    <source>
        <dbReference type="SAM" id="SignalP"/>
    </source>
</evidence>
<dbReference type="Gene3D" id="3.10.105.10">
    <property type="entry name" value="Dipeptide-binding Protein, Domain 3"/>
    <property type="match status" value="1"/>
</dbReference>
<gene>
    <name evidence="3" type="ORF">GCM10022202_14250</name>
</gene>
<feature type="chain" id="PRO_5045747650" evidence="1">
    <location>
        <begin position="23"/>
        <end position="510"/>
    </location>
</feature>
<dbReference type="PANTHER" id="PTHR30290">
    <property type="entry name" value="PERIPLASMIC BINDING COMPONENT OF ABC TRANSPORTER"/>
    <property type="match status" value="1"/>
</dbReference>
<name>A0ABP7BCU7_9MICO</name>
<proteinExistence type="predicted"/>
<dbReference type="Proteomes" id="UP001410795">
    <property type="component" value="Unassembled WGS sequence"/>
</dbReference>
<sequence length="510" mass="54851">MTRTLRTRRLAALLLASSLALAGCASGADAPSADGTAAATGGTITWGWALPSTWDPVTSAVGNDSHALALVYEAITQQTTEGDAAPGLAERWEYNDAGDEVTFFLREGLTFSDGTPLDADAVKESLLRGRDGEDSTVAAQLAVVTDIVVDSPTEVRLVLDQPDFQIPLLLSGKTGQIVSPAAAEADAAALATQPVGAGPFILEEYVPDSHATLRKNPDYWNAEHITVDEFVLKPTPDPSVIVAGLQSGQYNVVSIPASQVDSVEAAGFEVLKQEVLPVRVLDVNNTVEPFDDPRVTQAISHAIDRQELIDVANFGYGDPLWQPFPDGYVAHSDELDDLYPHDPARAKELLAEAGYPDGVDIELAISTEADPLAELLQQQLAEADIRVELVVQTPGQNNYITRQYPFVVDQFNARQSPVQSLEVLFGEEGLMNLGRNTPEDLPAAVDAARALPLDDPAYPDAIQNAIETAVTQMPNVFLYSITRFFAYTDDVEGLTGYVDTWRFDDVTVGD</sequence>
<protein>
    <submittedName>
        <fullName evidence="3">ABC transporter substrate-binding protein</fullName>
    </submittedName>
</protein>
<organism evidence="3 4">
    <name type="scientific">Microbacterium marinilacus</name>
    <dbReference type="NCBI Taxonomy" id="415209"/>
    <lineage>
        <taxon>Bacteria</taxon>
        <taxon>Bacillati</taxon>
        <taxon>Actinomycetota</taxon>
        <taxon>Actinomycetes</taxon>
        <taxon>Micrococcales</taxon>
        <taxon>Microbacteriaceae</taxon>
        <taxon>Microbacterium</taxon>
    </lineage>
</organism>
<dbReference type="PROSITE" id="PS51257">
    <property type="entry name" value="PROKAR_LIPOPROTEIN"/>
    <property type="match status" value="1"/>
</dbReference>
<accession>A0ABP7BCU7</accession>
<dbReference type="InterPro" id="IPR030678">
    <property type="entry name" value="Peptide/Ni-bd"/>
</dbReference>
<dbReference type="InterPro" id="IPR000914">
    <property type="entry name" value="SBP_5_dom"/>
</dbReference>
<keyword evidence="4" id="KW-1185">Reference proteome</keyword>
<dbReference type="RefSeq" id="WP_221860400.1">
    <property type="nucleotide sequence ID" value="NZ_BAAAYV010000006.1"/>
</dbReference>
<feature type="domain" description="Solute-binding protein family 5" evidence="2">
    <location>
        <begin position="85"/>
        <end position="414"/>
    </location>
</feature>
<evidence type="ECO:0000259" key="2">
    <source>
        <dbReference type="Pfam" id="PF00496"/>
    </source>
</evidence>
<dbReference type="Gene3D" id="3.90.76.10">
    <property type="entry name" value="Dipeptide-binding Protein, Domain 1"/>
    <property type="match status" value="1"/>
</dbReference>